<feature type="region of interest" description="Disordered" evidence="3">
    <location>
        <begin position="1271"/>
        <end position="1294"/>
    </location>
</feature>
<dbReference type="InterPro" id="IPR011049">
    <property type="entry name" value="Serralysin-like_metalloprot_C"/>
</dbReference>
<gene>
    <name evidence="4" type="ORF">MB818_15915</name>
</gene>
<feature type="region of interest" description="Disordered" evidence="3">
    <location>
        <begin position="1314"/>
        <end position="1339"/>
    </location>
</feature>
<evidence type="ECO:0000256" key="3">
    <source>
        <dbReference type="SAM" id="MobiDB-lite"/>
    </source>
</evidence>
<dbReference type="PANTHER" id="PTHR38340">
    <property type="entry name" value="S-LAYER PROTEIN"/>
    <property type="match status" value="1"/>
</dbReference>
<name>A0ABS9NZQ9_9RHOB</name>
<feature type="compositionally biased region" description="Basic and acidic residues" evidence="3">
    <location>
        <begin position="1329"/>
        <end position="1339"/>
    </location>
</feature>
<evidence type="ECO:0000313" key="5">
    <source>
        <dbReference type="Proteomes" id="UP001165279"/>
    </source>
</evidence>
<comment type="subcellular location">
    <subcellularLocation>
        <location evidence="1">Secreted</location>
    </subcellularLocation>
</comment>
<keyword evidence="2" id="KW-0964">Secreted</keyword>
<evidence type="ECO:0008006" key="6">
    <source>
        <dbReference type="Google" id="ProtNLM"/>
    </source>
</evidence>
<dbReference type="SUPFAM" id="SSF51120">
    <property type="entry name" value="beta-Roll"/>
    <property type="match status" value="4"/>
</dbReference>
<dbReference type="InterPro" id="IPR018511">
    <property type="entry name" value="Hemolysin-typ_Ca-bd_CS"/>
</dbReference>
<dbReference type="Pfam" id="PF00353">
    <property type="entry name" value="HemolysinCabind"/>
    <property type="match status" value="10"/>
</dbReference>
<organism evidence="4 5">
    <name type="scientific">Ruegeria alba</name>
    <dbReference type="NCBI Taxonomy" id="2916756"/>
    <lineage>
        <taxon>Bacteria</taxon>
        <taxon>Pseudomonadati</taxon>
        <taxon>Pseudomonadota</taxon>
        <taxon>Alphaproteobacteria</taxon>
        <taxon>Rhodobacterales</taxon>
        <taxon>Roseobacteraceae</taxon>
        <taxon>Ruegeria</taxon>
    </lineage>
</organism>
<evidence type="ECO:0000313" key="4">
    <source>
        <dbReference type="EMBL" id="MCG6559696.1"/>
    </source>
</evidence>
<keyword evidence="5" id="KW-1185">Reference proteome</keyword>
<dbReference type="Gene3D" id="2.60.120.200">
    <property type="match status" value="3"/>
</dbReference>
<sequence length="1522" mass="160173">MAELDSTGPLALSPVFAIAGTRAFTGDEGDYLDAGHHGSLGLRSGTISLGFSVAHLPGDRAIIGKDGSGRGDGGGFTVWVKDGTLIVTLESATDTRWLKVPDLVLEAGRQYHLGLGFGADGLEVWLDGALVAADPEWTQGIETNTHPLVIGGTRAWREGDTQEAHTLFEGEIGDVMVFDQQLGGVDMRSLASAIDPALADASTMAARMEALLPLLGDMHHGSETLQAMLKSYGADDHGHLMPMPALQTGGDGADTLDGTGGSDGLDGGMDADLLTGLDGDDILQGGYGNDTLGGNGGNDILDGGHGEDRLYGGAGNDLLISRADGREPYIHPNPARDEGDPLGELTRGKLYPDQPIPADDLLVGGAGADIFYFQTLINAKERYIEKHTRDDGSIKWHGVAGENDKLHDHWVDGIGHDVVWDFSRAEGDRLVIEGHTTKIFSITYGDADGNGVMDHSVIALYSDQGSGGGAHDKDRLGSITVYGDLVKRSDIEHTSKPAYGIVKAIDDLAEALAPKNRGTEAATITAPADLPDTADLNIKGLPDPVFAIAGTRAFTGDEGDYLDAGHHGSLGLRSGTISLGFSVAHLPGDRAIIGKDGSGRGDGGGFTVWVKDGTLIVTLESATDTRWLKVPDLVLEAGRQYHLGLGFGADGLEVWLDGALVAADPEWTQGIETNTHPLVIGGTRAWREGDTQEAHTLFEGEIGDVMVFDQQLGGVDMRSLASAIDPALADASTMAARMEALLPLLGDMHHGSETLQAMLKSYGADDHGHLMPMPALQTGGDGADTLDGTGGSDGLDGGMDADLLTGLDGDDILQGGYGNDTLGGNGGNDILDGGHGEDRLYGGAGNDLLISRADGREPYIHPNPARDEGDPLGELTRGKLYPDQPIPADDLLVGGAGADIFYFQTLINAKERYIEKHTRDDGSIKWHGVAGENDKLHDHWVDGIGHDVVWDFSRAEGDRLVIEGHTTKIFSITYGDADGNGVMDHSVIALYSDQGSGGGAHDKDRLGSITVYGDLVKRSDIEHTSKPAYGIVKAIDDLAEALAPKNRGTEAATITAPADLPDTADLNIKGLPDPVFAIAGTYDFDSELLAPLVLPHEGSMALARGTIAFNFMARELVEHQVLFSKDAQGNGEGGHVTAYLDELGNLSVRVQDAERSYYMTADLAVVAGRYYDFALTFGDEGVKLLLDGVPEVHNPYVEFDLARNFEHLVVGASGWNNTPGLADRIHSSFNGTISDFVMFDQVLTSEELREAGFGTGDREQLGKSEATIEMSGTAGDDVLTGGGKADRLSGGSGDDEIFGLDNDDVLKGEDGNDTIRAGDGSDTVIGGNGHDRIHGGESERDTRDEIYAGAGNDHVDGGYGNDLIFGMDGDDTIYGDFGVDELRGQGGDDMITGGAFSDVIFGGDGNDFVNGGFGHDRINGGAGADKFYHVGVIDHGSDWVQDYNAAEGDVLVFGQAGATADQFQINLAHTANAAGERSGSDDMQEAFVIYKPTGQIMWALVDGEGQGSLNLRVGEDVFDLLA</sequence>
<protein>
    <recommendedName>
        <fullName evidence="6">Ca2+-binding protein, RTX toxin-related</fullName>
    </recommendedName>
</protein>
<dbReference type="Proteomes" id="UP001165279">
    <property type="component" value="Unassembled WGS sequence"/>
</dbReference>
<dbReference type="Pfam" id="PF13385">
    <property type="entry name" value="Laminin_G_3"/>
    <property type="match status" value="3"/>
</dbReference>
<dbReference type="InterPro" id="IPR013320">
    <property type="entry name" value="ConA-like_dom_sf"/>
</dbReference>
<comment type="caution">
    <text evidence="4">The sequence shown here is derived from an EMBL/GenBank/DDBJ whole genome shotgun (WGS) entry which is preliminary data.</text>
</comment>
<dbReference type="EMBL" id="JAKOEM010000016">
    <property type="protein sequence ID" value="MCG6559696.1"/>
    <property type="molecule type" value="Genomic_DNA"/>
</dbReference>
<evidence type="ECO:0000256" key="1">
    <source>
        <dbReference type="ARBA" id="ARBA00004613"/>
    </source>
</evidence>
<dbReference type="Gene3D" id="2.150.10.10">
    <property type="entry name" value="Serralysin-like metalloprotease, C-terminal"/>
    <property type="match status" value="4"/>
</dbReference>
<reference evidence="4" key="1">
    <citation type="submission" date="2022-02" db="EMBL/GenBank/DDBJ databases">
        <title>The genome sequence of Ruegeria sp. 1NDH52C.</title>
        <authorList>
            <person name="Du J."/>
        </authorList>
    </citation>
    <scope>NUCLEOTIDE SEQUENCE</scope>
    <source>
        <strain evidence="4">1NDH52C</strain>
    </source>
</reference>
<proteinExistence type="predicted"/>
<dbReference type="RefSeq" id="WP_238905721.1">
    <property type="nucleotide sequence ID" value="NZ_JAKOEM010000016.1"/>
</dbReference>
<evidence type="ECO:0000256" key="2">
    <source>
        <dbReference type="ARBA" id="ARBA00022525"/>
    </source>
</evidence>
<dbReference type="PRINTS" id="PR00313">
    <property type="entry name" value="CABNDNGRPT"/>
</dbReference>
<dbReference type="InterPro" id="IPR050557">
    <property type="entry name" value="RTX_toxin/Mannuronan_C5-epim"/>
</dbReference>
<dbReference type="PANTHER" id="PTHR38340:SF1">
    <property type="entry name" value="S-LAYER PROTEIN"/>
    <property type="match status" value="1"/>
</dbReference>
<dbReference type="InterPro" id="IPR001343">
    <property type="entry name" value="Hemolysn_Ca-bd"/>
</dbReference>
<accession>A0ABS9NZQ9</accession>
<dbReference type="SUPFAM" id="SSF49899">
    <property type="entry name" value="Concanavalin A-like lectins/glucanases"/>
    <property type="match status" value="3"/>
</dbReference>
<dbReference type="PROSITE" id="PS00330">
    <property type="entry name" value="HEMOLYSIN_CALCIUM"/>
    <property type="match status" value="4"/>
</dbReference>